<protein>
    <submittedName>
        <fullName evidence="1">Uncharacterized protein</fullName>
    </submittedName>
</protein>
<comment type="caution">
    <text evidence="1">The sequence shown here is derived from an EMBL/GenBank/DDBJ whole genome shotgun (WGS) entry which is preliminary data.</text>
</comment>
<accession>A0A9P5AI25</accession>
<dbReference type="AlphaFoldDB" id="A0A9P5AI25"/>
<organism evidence="1 2">
    <name type="scientific">Fusarium beomiforme</name>
    <dbReference type="NCBI Taxonomy" id="44412"/>
    <lineage>
        <taxon>Eukaryota</taxon>
        <taxon>Fungi</taxon>
        <taxon>Dikarya</taxon>
        <taxon>Ascomycota</taxon>
        <taxon>Pezizomycotina</taxon>
        <taxon>Sordariomycetes</taxon>
        <taxon>Hypocreomycetidae</taxon>
        <taxon>Hypocreales</taxon>
        <taxon>Nectriaceae</taxon>
        <taxon>Fusarium</taxon>
        <taxon>Fusarium burgessii species complex</taxon>
    </lineage>
</organism>
<dbReference type="EMBL" id="PVQB02000351">
    <property type="protein sequence ID" value="KAF4338317.1"/>
    <property type="molecule type" value="Genomic_DNA"/>
</dbReference>
<evidence type="ECO:0000313" key="1">
    <source>
        <dbReference type="EMBL" id="KAF4338317.1"/>
    </source>
</evidence>
<sequence length="155" mass="17338">MSDTISDLIHSFVNSQANSVQAKDPKLVSATLADNCRRFIAPVSFMKSMGLPDSVIQAGSSNELYEQNFAMQIPLIQQTSCKVHDTSFDPEKKKATVHLTHQIRLFGNEEEYSIENLIILDLDEKGEKIVKIVEFTDAVESKRYMAAVQQVMAAK</sequence>
<proteinExistence type="predicted"/>
<gene>
    <name evidence="1" type="ORF">FBEOM_7782</name>
</gene>
<dbReference type="OrthoDB" id="3758478at2759"/>
<evidence type="ECO:0000313" key="2">
    <source>
        <dbReference type="Proteomes" id="UP000730481"/>
    </source>
</evidence>
<name>A0A9P5AI25_9HYPO</name>
<reference evidence="1" key="2">
    <citation type="submission" date="2020-02" db="EMBL/GenBank/DDBJ databases">
        <title>Identification and distribution of gene clusters putatively required for synthesis of sphingolipid metabolism inhibitors in phylogenetically diverse species of the filamentous fungus Fusarium.</title>
        <authorList>
            <person name="Kim H.-S."/>
            <person name="Busman M."/>
            <person name="Brown D.W."/>
            <person name="Divon H."/>
            <person name="Uhlig S."/>
            <person name="Proctor R.H."/>
        </authorList>
    </citation>
    <scope>NUCLEOTIDE SEQUENCE</scope>
    <source>
        <strain evidence="1">NRRL 25174</strain>
    </source>
</reference>
<reference evidence="1" key="1">
    <citation type="journal article" date="2017" name="Mycologia">
        <title>Fusarium algeriense, sp. nov., a novel toxigenic crown rot pathogen of durum wheat from Algeria is nested in the Fusarium burgessii species complex.</title>
        <authorList>
            <person name="Laraba I."/>
            <person name="Keddad A."/>
            <person name="Boureghda H."/>
            <person name="Abdallah N."/>
            <person name="Vaughan M.M."/>
            <person name="Proctor R.H."/>
            <person name="Busman M."/>
            <person name="O'Donnell K."/>
        </authorList>
    </citation>
    <scope>NUCLEOTIDE SEQUENCE</scope>
    <source>
        <strain evidence="1">NRRL 25174</strain>
    </source>
</reference>
<dbReference type="Proteomes" id="UP000730481">
    <property type="component" value="Unassembled WGS sequence"/>
</dbReference>
<keyword evidence="2" id="KW-1185">Reference proteome</keyword>